<dbReference type="RefSeq" id="WP_205186307.1">
    <property type="nucleotide sequence ID" value="NZ_JAFBFC010000003.1"/>
</dbReference>
<comment type="subcellular location">
    <subcellularLocation>
        <location evidence="1">Membrane</location>
    </subcellularLocation>
</comment>
<dbReference type="SUPFAM" id="SSF49313">
    <property type="entry name" value="Cadherin-like"/>
    <property type="match status" value="8"/>
</dbReference>
<evidence type="ECO:0000259" key="8">
    <source>
        <dbReference type="PROSITE" id="PS50268"/>
    </source>
</evidence>
<feature type="domain" description="Cadherin" evidence="8">
    <location>
        <begin position="1110"/>
        <end position="1202"/>
    </location>
</feature>
<dbReference type="InterPro" id="IPR010221">
    <property type="entry name" value="VCBS_dom"/>
</dbReference>
<dbReference type="InterPro" id="IPR002126">
    <property type="entry name" value="Cadherin-like_dom"/>
</dbReference>
<evidence type="ECO:0000256" key="4">
    <source>
        <dbReference type="ARBA" id="ARBA00022837"/>
    </source>
</evidence>
<dbReference type="NCBIfam" id="NF012211">
    <property type="entry name" value="tand_rpt_95"/>
    <property type="match status" value="24"/>
</dbReference>
<dbReference type="PANTHER" id="PTHR24025:SF23">
    <property type="entry name" value="NEURAL-CADHERIN"/>
    <property type="match status" value="1"/>
</dbReference>
<feature type="domain" description="Cadherin" evidence="8">
    <location>
        <begin position="1751"/>
        <end position="1846"/>
    </location>
</feature>
<dbReference type="InterPro" id="IPR001434">
    <property type="entry name" value="OmcB-like_DUF11"/>
</dbReference>
<keyword evidence="3" id="KW-0677">Repeat</keyword>
<dbReference type="EMBL" id="JAFBFC010000003">
    <property type="protein sequence ID" value="MBM7702908.1"/>
    <property type="molecule type" value="Genomic_DNA"/>
</dbReference>
<evidence type="ECO:0000256" key="5">
    <source>
        <dbReference type="ARBA" id="ARBA00022889"/>
    </source>
</evidence>
<evidence type="ECO:0000313" key="9">
    <source>
        <dbReference type="EMBL" id="MBM7702908.1"/>
    </source>
</evidence>
<evidence type="ECO:0000256" key="7">
    <source>
        <dbReference type="ARBA" id="ARBA00023136"/>
    </source>
</evidence>
<keyword evidence="10" id="KW-1185">Reference proteome</keyword>
<evidence type="ECO:0000256" key="6">
    <source>
        <dbReference type="ARBA" id="ARBA00022989"/>
    </source>
</evidence>
<evidence type="ECO:0000256" key="2">
    <source>
        <dbReference type="ARBA" id="ARBA00022692"/>
    </source>
</evidence>
<dbReference type="PROSITE" id="PS50268">
    <property type="entry name" value="CADHERIN_2"/>
    <property type="match status" value="6"/>
</dbReference>
<evidence type="ECO:0000256" key="3">
    <source>
        <dbReference type="ARBA" id="ARBA00022737"/>
    </source>
</evidence>
<feature type="domain" description="Cadherin" evidence="8">
    <location>
        <begin position="576"/>
        <end position="659"/>
    </location>
</feature>
<dbReference type="Proteomes" id="UP000809829">
    <property type="component" value="Unassembled WGS sequence"/>
</dbReference>
<name>A0ABS2QUD1_9BACI</name>
<dbReference type="CDD" id="cd11304">
    <property type="entry name" value="Cadherin_repeat"/>
    <property type="match status" value="2"/>
</dbReference>
<feature type="domain" description="Cadherin" evidence="8">
    <location>
        <begin position="1298"/>
        <end position="1388"/>
    </location>
</feature>
<gene>
    <name evidence="9" type="ORF">JOC83_001755</name>
</gene>
<feature type="domain" description="Cadherin" evidence="8">
    <location>
        <begin position="837"/>
        <end position="929"/>
    </location>
</feature>
<evidence type="ECO:0000313" key="10">
    <source>
        <dbReference type="Proteomes" id="UP000809829"/>
    </source>
</evidence>
<reference evidence="9 10" key="1">
    <citation type="submission" date="2021-01" db="EMBL/GenBank/DDBJ databases">
        <title>Genomic Encyclopedia of Type Strains, Phase IV (KMG-IV): sequencing the most valuable type-strain genomes for metagenomic binning, comparative biology and taxonomic classification.</title>
        <authorList>
            <person name="Goeker M."/>
        </authorList>
    </citation>
    <scope>NUCLEOTIDE SEQUENCE [LARGE SCALE GENOMIC DNA]</scope>
    <source>
        <strain evidence="9 10">DSM 104297</strain>
    </source>
</reference>
<accession>A0ABS2QUD1</accession>
<proteinExistence type="predicted"/>
<dbReference type="Pfam" id="PF01345">
    <property type="entry name" value="DUF11"/>
    <property type="match status" value="1"/>
</dbReference>
<dbReference type="Gene3D" id="2.60.40.3440">
    <property type="match status" value="17"/>
</dbReference>
<feature type="domain" description="Cadherin" evidence="8">
    <location>
        <begin position="746"/>
        <end position="841"/>
    </location>
</feature>
<keyword evidence="5" id="KW-0130">Cell adhesion</keyword>
<dbReference type="NCBIfam" id="TIGR01965">
    <property type="entry name" value="VCBS_repeat"/>
    <property type="match status" value="2"/>
</dbReference>
<keyword evidence="7" id="KW-0472">Membrane</keyword>
<dbReference type="Pfam" id="PF17963">
    <property type="entry name" value="Big_9"/>
    <property type="match status" value="26"/>
</dbReference>
<dbReference type="SMART" id="SM00112">
    <property type="entry name" value="CA"/>
    <property type="match status" value="7"/>
</dbReference>
<organism evidence="9 10">
    <name type="scientific">Priestia iocasae</name>
    <dbReference type="NCBI Taxonomy" id="2291674"/>
    <lineage>
        <taxon>Bacteria</taxon>
        <taxon>Bacillati</taxon>
        <taxon>Bacillota</taxon>
        <taxon>Bacilli</taxon>
        <taxon>Bacillales</taxon>
        <taxon>Bacillaceae</taxon>
        <taxon>Priestia</taxon>
    </lineage>
</organism>
<comment type="caution">
    <text evidence="9">The sequence shown here is derived from an EMBL/GenBank/DDBJ whole genome shotgun (WGS) entry which is preliminary data.</text>
</comment>
<evidence type="ECO:0000256" key="1">
    <source>
        <dbReference type="ARBA" id="ARBA00004370"/>
    </source>
</evidence>
<keyword evidence="4" id="KW-0106">Calcium</keyword>
<protein>
    <submittedName>
        <fullName evidence="9">VCBS repeat-containing protein</fullName>
    </submittedName>
</protein>
<keyword evidence="2" id="KW-0812">Transmembrane</keyword>
<dbReference type="InterPro" id="IPR050971">
    <property type="entry name" value="Cadherin-domain_protein"/>
</dbReference>
<dbReference type="Gene3D" id="2.60.40.2810">
    <property type="match status" value="8"/>
</dbReference>
<sequence>MSYANRFFGNANGAITFTGNTFGLSKENNANNPGTAHAIGTFFSADPTSVDGGYPAGTTSDWRENASTAILQLPATTTEILYAELIWGGSYDLAGEDVSAFLNDPVTLVTPKGRFSIESDPATRFTLTQNPFYVRSANVTNYINRSGSYRVLSVPGTQGNRNNTLNHAGWTLAVVYADPLQRSRNLSLFVGAEFTSSSTGNSTASVSGFATPTTGEVNGRLLVSAQEGDSSIAGDQLQFGPSLSSLEPVSGPNNSLTNFFASQINNDKGRLNTTGSFGTVNHPIGTNISGARQGWDITNVDVSSGLINNQTSAIVRGTTRGDTYVINALALQIDINAPIFTITKESDVSSARTGDTITYTVRVTNSGTADADLTLVRDALSSGTDFVSDSLTIDGITQPGVDIRDNVPLGSIEVNQTKLLTYQAVAIEAPSPPTVYSNQLFIKYQFESTPGDIVKGSSSSPVNKVTAINTPPTVPNYTVTNPEDVIAIGQVVGNDVDFNPLTYRLGTNPSNGTVTVNPNGQFVYTPDLNFAGTDAFTVIVDDGQGGTATSTVTIVFIPVNDPPVTQDYSLTTLEDTLVEGAIVATDPDGDGLTFTLQDAPQNGVVNVNPDGTYSYIPNENFNGVDTFSVLVSDAEGSTAVSTVTIKVIPVNDPPVVPDYSFTTQEETPVLGAVIGTDTEGELLVYSLQSPPVNGDVTVNVDGTFTYTPNTDFTGSDTFTVLVSDEQGLGAVSTITINVLAVNDPPVTGDLNLTIDEDTTVNGQVVATDPDGDPLTFTLQAAPQNGIAIVNEDGTYTYTPNNNFTGIDLFTVLVSDGQGGTATSTITITVLQVNDPPIVPNYTVSTEEDAPVVGTVVGTDPEGSPLTYSLQLEPSNGTVVVNDDGMFKYMPNENFTGTDTFTVLVTDTQGATAISTVTVKVVAVNDPPVTSDVSYTIDEDTTVSGQVVATDPEGDLLTFELENSPQNGVAIVNVDGTFTYTPNENFTGTDMFMVLVSDDQGDAVVSTVTIKVIPVNDPPVVPDYTFTTEEDVSLDGAIVGTDVEGSPLTYTLQLSPSNGTVVINVNGTFTYTPDENFTGTDTFSVLVSDSQGGSSISSVTIDVVPVNDPPVTSDVSLTTDEDIPVNGQVVATDPEGDPLTFSLFNSPTNGTAVVNVDGTFTYTPNLDYNGTDVFTVLVSDGQGGTAVSTVMVTINPVDDPPVAFDQSISTEQNTSIISTVQATDPEGLPLTYVVQTPPANGVVSVNTDGSYTYTPNTNFTGQDTFSIAASDPAGQAAVSNVTVTVIPTSGETTAENLTTSTDEDTPVTDQIIATNTSGNPLVYSIETEPTNGTVTIDATTGVFTYTPNVNFNGSDTFSVLVTDSFGGTAIAGVVIDVIPVNDPPTVPDYTLTTLEDVAVSSVIVGTDVDRGTVLTYTLLAAPTNGTAVVNVNGMYTYTPNENVSGTDTFTVLVDDGAGGTAVSTITIIVEPVNDPPVVPNELTFTTPEDTEFNSQVIATDPEGGLLTYTLEDLPTNGTAVVNSDGTFTYTPDPNVTGEDAFSIRVTDEQGNFSITNIIIEVVPVNDPPIVPNYAYVTPEDVAINSVVMGSDIDGNPLTYSLQIGPTNGAAIVNLDGTFTYTPALNFNGVDTFTVLVDDGEGGTAVSTITVTVNPVIDPPVGPDEIMLTTLEDTPVTSEVGAFNPDGGLLTYTLEDSPTVGTVVINSDGTFTYTPNENVIGSDSFSILVTNEQGEFIIVNVVVMITKVNDPPVVPDYAYTTSEDTPFSGEVVAFDVDGNPLTYSLEAVPINGTVIVNVDGTFTYTPNLNFNGVDTFTVLVDDDQGSTAISTITVTVTAVNDPPIGPKELFFIILEDTDLNSQIVAFDPDGDSLTFTLDSSPSLGAVFINSDGTFTYTPNANVTGIDTFSIRISDSQGNFIITNIVVTITAVNDVPTVPDYSITVFNDRKFSGQVVGRDEEGNPLTYLVQDLPEHGTVNVNPDGSYTYVADPDYVGSDRFTVLVEDTNGSTALSVVNVTVVQANRPPVTNDFTIETIQNQTISGQVPGFDPDGDPITYTISGTPFNGTVTVDENGVFEYTPELDFAGVDSFIVQLKDSVGGTAQSNVTVIVQNDPPIVADVSVTTIEGEPVSGRVTAEDPEGGTVTYQLNFEPLNGTVVVNANGTFAYTPGLGFVGTDTFAVAAIDSGENVGLGTVTVTVLQGDIEFTLFGKSLTTPINTPVSDQVDVVNPEGLPITYQITRLPDNGTVELDPDGLFTYTPDREFANEDLFNIEGINSQGVRGIETVTILVVDNADSIVARDYELSTSYETPVSGVVEAISLIGEPLTYALGTSPANGTATVNLDGNYTYTPNDGFFGVDSFIVIVSDPLGDTATSVIQVFVQGPQNLAPVTADQTITTVEEQTVSGKIEAFDPEGGQLTFTLLGNTENGTPIVNEDGTFTYTPRPNFIGTDTFSVLVTDEIGLTATSIVTVNVTPFPNQILVESTIVQTLVDQFVTSPIYVTDQLGRPLAYELATPPEYGKVIINADGTFTYTPNPGYVGIDTFTVLVQNDQSDEAIAPVNIVVVPLQGPITTQGVFVETSQNQEISGQVVATDSLNGPLRYDLAVAPINGSVFVNADGAFTYTPYPLFFGTDQFIVEVRNERGDRAFSIVTAIVNQVQDKIQGKDLTVQTIENQDVTGRVIATDQQGRPLTYSLETSPLNGSVIVNSNGTFTYTPNPNFVGTDIFTVLVQNDVGNQLIIKVTVNITAEPLPPIVENEQLSTSVNQSVRGQVKAKDPNGLRLFYSIQTLPQNGVVELNETGEFTYTPFKNFVGEDQFIVLVTNEAGLSSTATITIDVSFRLQFTCKRIR</sequence>
<dbReference type="PANTHER" id="PTHR24025">
    <property type="entry name" value="DESMOGLEIN FAMILY MEMBER"/>
    <property type="match status" value="1"/>
</dbReference>
<keyword evidence="6" id="KW-1133">Transmembrane helix</keyword>
<dbReference type="InterPro" id="IPR015919">
    <property type="entry name" value="Cadherin-like_sf"/>
</dbReference>